<dbReference type="SUPFAM" id="SSF53850">
    <property type="entry name" value="Periplasmic binding protein-like II"/>
    <property type="match status" value="1"/>
</dbReference>
<keyword evidence="2" id="KW-0805">Transcription regulation</keyword>
<evidence type="ECO:0000313" key="7">
    <source>
        <dbReference type="Proteomes" id="UP001499979"/>
    </source>
</evidence>
<dbReference type="Gene3D" id="3.40.190.10">
    <property type="entry name" value="Periplasmic binding protein-like II"/>
    <property type="match status" value="2"/>
</dbReference>
<name>A0ABP4EUC0_9ACTN</name>
<comment type="caution">
    <text evidence="6">The sequence shown here is derived from an EMBL/GenBank/DDBJ whole genome shotgun (WGS) entry which is preliminary data.</text>
</comment>
<protein>
    <submittedName>
        <fullName evidence="6">LysR family transcriptional regulator</fullName>
    </submittedName>
</protein>
<organism evidence="6 7">
    <name type="scientific">Nocardioides aquiterrae</name>
    <dbReference type="NCBI Taxonomy" id="203799"/>
    <lineage>
        <taxon>Bacteria</taxon>
        <taxon>Bacillati</taxon>
        <taxon>Actinomycetota</taxon>
        <taxon>Actinomycetes</taxon>
        <taxon>Propionibacteriales</taxon>
        <taxon>Nocardioidaceae</taxon>
        <taxon>Nocardioides</taxon>
    </lineage>
</organism>
<dbReference type="InterPro" id="IPR005119">
    <property type="entry name" value="LysR_subst-bd"/>
</dbReference>
<evidence type="ECO:0000313" key="6">
    <source>
        <dbReference type="EMBL" id="GAA1130565.1"/>
    </source>
</evidence>
<proteinExistence type="inferred from homology"/>
<comment type="similarity">
    <text evidence="1">Belongs to the LysR transcriptional regulatory family.</text>
</comment>
<accession>A0ABP4EUC0</accession>
<dbReference type="Pfam" id="PF03466">
    <property type="entry name" value="LysR_substrate"/>
    <property type="match status" value="1"/>
</dbReference>
<evidence type="ECO:0000256" key="3">
    <source>
        <dbReference type="ARBA" id="ARBA00023125"/>
    </source>
</evidence>
<evidence type="ECO:0000256" key="4">
    <source>
        <dbReference type="ARBA" id="ARBA00023163"/>
    </source>
</evidence>
<feature type="domain" description="HTH lysR-type" evidence="5">
    <location>
        <begin position="7"/>
        <end position="64"/>
    </location>
</feature>
<gene>
    <name evidence="6" type="ORF">GCM10009606_08210</name>
</gene>
<dbReference type="Proteomes" id="UP001499979">
    <property type="component" value="Unassembled WGS sequence"/>
</dbReference>
<dbReference type="InterPro" id="IPR036388">
    <property type="entry name" value="WH-like_DNA-bd_sf"/>
</dbReference>
<reference evidence="7" key="1">
    <citation type="journal article" date="2019" name="Int. J. Syst. Evol. Microbiol.">
        <title>The Global Catalogue of Microorganisms (GCM) 10K type strain sequencing project: providing services to taxonomists for standard genome sequencing and annotation.</title>
        <authorList>
            <consortium name="The Broad Institute Genomics Platform"/>
            <consortium name="The Broad Institute Genome Sequencing Center for Infectious Disease"/>
            <person name="Wu L."/>
            <person name="Ma J."/>
        </authorList>
    </citation>
    <scope>NUCLEOTIDE SEQUENCE [LARGE SCALE GENOMIC DNA]</scope>
    <source>
        <strain evidence="7">JCM 11813</strain>
    </source>
</reference>
<dbReference type="PANTHER" id="PTHR30126">
    <property type="entry name" value="HTH-TYPE TRANSCRIPTIONAL REGULATOR"/>
    <property type="match status" value="1"/>
</dbReference>
<dbReference type="Pfam" id="PF00126">
    <property type="entry name" value="HTH_1"/>
    <property type="match status" value="1"/>
</dbReference>
<dbReference type="InterPro" id="IPR000847">
    <property type="entry name" value="LysR_HTH_N"/>
</dbReference>
<sequence length="314" mass="32618">MTLTRVPDLDTLSLLLEIAASGSLSKAGASRGLSQPAVSARVRGLERLVGFAVLTRSARGSNLTPNGALLAEWARGVLAAADVLEAGIASLRSDRIARLRVAASLTVAEHLLPGWLVVLAATHPDTAVSLTAGNSDTTAAAVLAGDADLGFIEGPDLPSGLSAQVVATDRLVVVVAPAHPWAHRRKSVEAEELAATRLVHREAGSGTRTALDRALTPFGTPTQPLLEVSTSSGVRSAVIAGAGPAVLSDLAVHDDVAAGRLVQVPVHGVDLDRSLRAVWLTGQRPVGPAEDLLRLAVPERPRARRLPRSRARVR</sequence>
<keyword evidence="7" id="KW-1185">Reference proteome</keyword>
<dbReference type="Gene3D" id="1.10.10.10">
    <property type="entry name" value="Winged helix-like DNA-binding domain superfamily/Winged helix DNA-binding domain"/>
    <property type="match status" value="1"/>
</dbReference>
<dbReference type="EMBL" id="BAAAJE010000002">
    <property type="protein sequence ID" value="GAA1130565.1"/>
    <property type="molecule type" value="Genomic_DNA"/>
</dbReference>
<dbReference type="PANTHER" id="PTHR30126:SF39">
    <property type="entry name" value="HTH-TYPE TRANSCRIPTIONAL REGULATOR CYSL"/>
    <property type="match status" value="1"/>
</dbReference>
<evidence type="ECO:0000259" key="5">
    <source>
        <dbReference type="PROSITE" id="PS50931"/>
    </source>
</evidence>
<keyword evidence="4" id="KW-0804">Transcription</keyword>
<keyword evidence="3" id="KW-0238">DNA-binding</keyword>
<evidence type="ECO:0000256" key="1">
    <source>
        <dbReference type="ARBA" id="ARBA00009437"/>
    </source>
</evidence>
<dbReference type="SUPFAM" id="SSF46785">
    <property type="entry name" value="Winged helix' DNA-binding domain"/>
    <property type="match status" value="1"/>
</dbReference>
<dbReference type="PROSITE" id="PS50931">
    <property type="entry name" value="HTH_LYSR"/>
    <property type="match status" value="1"/>
</dbReference>
<dbReference type="InterPro" id="IPR036390">
    <property type="entry name" value="WH_DNA-bd_sf"/>
</dbReference>
<evidence type="ECO:0000256" key="2">
    <source>
        <dbReference type="ARBA" id="ARBA00023015"/>
    </source>
</evidence>